<evidence type="ECO:0000256" key="5">
    <source>
        <dbReference type="ARBA" id="ARBA00022573"/>
    </source>
</evidence>
<evidence type="ECO:0000313" key="11">
    <source>
        <dbReference type="EMBL" id="KAA0257843.1"/>
    </source>
</evidence>
<dbReference type="NCBIfam" id="TIGR03160">
    <property type="entry name" value="cobT_DBIPRT"/>
    <property type="match status" value="1"/>
</dbReference>
<comment type="similarity">
    <text evidence="2 10">Belongs to the CobT family.</text>
</comment>
<dbReference type="Gene3D" id="1.10.1610.10">
    <property type="match status" value="1"/>
</dbReference>
<keyword evidence="12" id="KW-1185">Reference proteome</keyword>
<dbReference type="CDD" id="cd02439">
    <property type="entry name" value="DMB-PRT_CobT"/>
    <property type="match status" value="1"/>
</dbReference>
<keyword evidence="5 10" id="KW-0169">Cobalamin biosynthesis</keyword>
<dbReference type="UniPathway" id="UPA00061">
    <property type="reaction ID" value="UER00516"/>
</dbReference>
<evidence type="ECO:0000256" key="3">
    <source>
        <dbReference type="ARBA" id="ARBA00011991"/>
    </source>
</evidence>
<keyword evidence="7 10" id="KW-0808">Transferase</keyword>
<proteinExistence type="inferred from homology"/>
<dbReference type="GO" id="GO:0009236">
    <property type="term" value="P:cobalamin biosynthetic process"/>
    <property type="evidence" value="ECO:0007669"/>
    <property type="project" value="UniProtKB-UniRule"/>
</dbReference>
<evidence type="ECO:0000256" key="8">
    <source>
        <dbReference type="ARBA" id="ARBA00030686"/>
    </source>
</evidence>
<dbReference type="NCBIfam" id="NF000996">
    <property type="entry name" value="PRK00105.1"/>
    <property type="match status" value="1"/>
</dbReference>
<dbReference type="PANTHER" id="PTHR43463:SF1">
    <property type="entry name" value="NICOTINATE-NUCLEOTIDE--DIMETHYLBENZIMIDAZOLE PHOSPHORIBOSYLTRANSFERASE"/>
    <property type="match status" value="1"/>
</dbReference>
<evidence type="ECO:0000256" key="7">
    <source>
        <dbReference type="ARBA" id="ARBA00022679"/>
    </source>
</evidence>
<comment type="caution">
    <text evidence="11">The sequence shown here is derived from an EMBL/GenBank/DDBJ whole genome shotgun (WGS) entry which is preliminary data.</text>
</comment>
<dbReference type="InterPro" id="IPR003200">
    <property type="entry name" value="Nict_dMeBzImd_PRibTrfase"/>
</dbReference>
<organism evidence="11 12">
    <name type="scientific">Deferribacter autotrophicus</name>
    <dbReference type="NCBI Taxonomy" id="500465"/>
    <lineage>
        <taxon>Bacteria</taxon>
        <taxon>Pseudomonadati</taxon>
        <taxon>Deferribacterota</taxon>
        <taxon>Deferribacteres</taxon>
        <taxon>Deferribacterales</taxon>
        <taxon>Deferribacteraceae</taxon>
        <taxon>Deferribacter</taxon>
    </lineage>
</organism>
<evidence type="ECO:0000256" key="4">
    <source>
        <dbReference type="ARBA" id="ARBA00015486"/>
    </source>
</evidence>
<gene>
    <name evidence="10 11" type="primary">cobT</name>
    <name evidence="11" type="ORF">FHQ18_08855</name>
</gene>
<evidence type="ECO:0000256" key="10">
    <source>
        <dbReference type="HAMAP-Rule" id="MF_00230"/>
    </source>
</evidence>
<name>A0A5A8F472_9BACT</name>
<dbReference type="EC" id="2.4.2.21" evidence="3 10"/>
<protein>
    <recommendedName>
        <fullName evidence="4 10">Nicotinate-nucleotide--dimethylbenzimidazole phosphoribosyltransferase</fullName>
        <shortName evidence="10">NN:DBI PRT</shortName>
        <ecNumber evidence="3 10">2.4.2.21</ecNumber>
    </recommendedName>
    <alternativeName>
        <fullName evidence="8 10">N(1)-alpha-phosphoribosyltransferase</fullName>
    </alternativeName>
</protein>
<dbReference type="PANTHER" id="PTHR43463">
    <property type="entry name" value="NICOTINATE-NUCLEOTIDE--DIMETHYLBENZIMIDAZOLE PHOSPHORIBOSYLTRANSFERASE"/>
    <property type="match status" value="1"/>
</dbReference>
<dbReference type="EMBL" id="VFJB01000006">
    <property type="protein sequence ID" value="KAA0257843.1"/>
    <property type="molecule type" value="Genomic_DNA"/>
</dbReference>
<dbReference type="InterPro" id="IPR017846">
    <property type="entry name" value="Nict_dMeBzImd_PRibTrfase_bact"/>
</dbReference>
<evidence type="ECO:0000256" key="6">
    <source>
        <dbReference type="ARBA" id="ARBA00022676"/>
    </source>
</evidence>
<dbReference type="FunFam" id="3.40.50.10210:FF:000001">
    <property type="entry name" value="Nicotinate-nucleotide--dimethylbenzimidazole phosphoribosyltransferase"/>
    <property type="match status" value="1"/>
</dbReference>
<evidence type="ECO:0000256" key="9">
    <source>
        <dbReference type="ARBA" id="ARBA00047340"/>
    </source>
</evidence>
<comment type="pathway">
    <text evidence="1 10">Nucleoside biosynthesis; alpha-ribazole biosynthesis; alpha-ribazole from 5,6-dimethylbenzimidazole: step 1/2.</text>
</comment>
<dbReference type="SUPFAM" id="SSF52733">
    <property type="entry name" value="Nicotinate mononucleotide:5,6-dimethylbenzimidazole phosphoribosyltransferase (CobT)"/>
    <property type="match status" value="1"/>
</dbReference>
<dbReference type="InterPro" id="IPR023195">
    <property type="entry name" value="Nict_dMeBzImd_PRibTrfase_N"/>
</dbReference>
<reference evidence="11 12" key="1">
    <citation type="submission" date="2019-06" db="EMBL/GenBank/DDBJ databases">
        <title>Genomic insights into carbon and energy metabolism of Deferribacter autotrophicus revealed new metabolic traits in the phylum Deferribacteres.</title>
        <authorList>
            <person name="Slobodkin A.I."/>
            <person name="Slobodkina G.B."/>
            <person name="Allioux M."/>
            <person name="Alain K."/>
            <person name="Jebbar M."/>
            <person name="Shadrin V."/>
            <person name="Kublanov I.V."/>
            <person name="Toshchakov S.V."/>
            <person name="Bonch-Osmolovskaya E.A."/>
        </authorList>
    </citation>
    <scope>NUCLEOTIDE SEQUENCE [LARGE SCALE GENOMIC DNA]</scope>
    <source>
        <strain evidence="11 12">SL50</strain>
    </source>
</reference>
<comment type="function">
    <text evidence="10">Catalyzes the synthesis of alpha-ribazole-5'-phosphate from nicotinate mononucleotide (NAMN) and 5,6-dimethylbenzimidazole (DMB).</text>
</comment>
<dbReference type="InterPro" id="IPR036087">
    <property type="entry name" value="Nict_dMeBzImd_PRibTrfase_sf"/>
</dbReference>
<evidence type="ECO:0000256" key="2">
    <source>
        <dbReference type="ARBA" id="ARBA00007110"/>
    </source>
</evidence>
<evidence type="ECO:0000256" key="1">
    <source>
        <dbReference type="ARBA" id="ARBA00005049"/>
    </source>
</evidence>
<accession>A0A5A8F472</accession>
<dbReference type="Gene3D" id="3.40.50.10210">
    <property type="match status" value="1"/>
</dbReference>
<evidence type="ECO:0000313" key="12">
    <source>
        <dbReference type="Proteomes" id="UP000322876"/>
    </source>
</evidence>
<dbReference type="OrthoDB" id="9781491at2"/>
<dbReference type="AlphaFoldDB" id="A0A5A8F472"/>
<dbReference type="HAMAP" id="MF_00230">
    <property type="entry name" value="CobT"/>
    <property type="match status" value="1"/>
</dbReference>
<feature type="active site" description="Proton acceptor" evidence="10">
    <location>
        <position position="323"/>
    </location>
</feature>
<dbReference type="GO" id="GO:0008939">
    <property type="term" value="F:nicotinate-nucleotide-dimethylbenzimidazole phosphoribosyltransferase activity"/>
    <property type="evidence" value="ECO:0007669"/>
    <property type="project" value="UniProtKB-UniRule"/>
</dbReference>
<comment type="catalytic activity">
    <reaction evidence="9 10">
        <text>5,6-dimethylbenzimidazole + nicotinate beta-D-ribonucleotide = alpha-ribazole 5'-phosphate + nicotinate + H(+)</text>
        <dbReference type="Rhea" id="RHEA:11196"/>
        <dbReference type="ChEBI" id="CHEBI:15378"/>
        <dbReference type="ChEBI" id="CHEBI:15890"/>
        <dbReference type="ChEBI" id="CHEBI:32544"/>
        <dbReference type="ChEBI" id="CHEBI:57502"/>
        <dbReference type="ChEBI" id="CHEBI:57918"/>
        <dbReference type="EC" id="2.4.2.21"/>
    </reaction>
</comment>
<sequence length="357" mass="38299">MTLQEIISKIESVDSEIFEKAKERTSQLIMPPRAMGVLNDISEKLCAIASNMKPEVDRRAVFVMAGDHGIVEEGVSAFPQQVTCEMIKAFVNGIATITVLARQNNCAVVVADVGSKCKIDEKELSGKNKFIVRKVKFGTNNFTKEPAMTRDEAIQSILAGFEIASREIEKQNLNVIATGDMGIGNTTPSSAIGVVITGNRVEEMTGNGTGIPSEMLKKKIEVIKKGIELHKPNPEDGIDVLSKVGGIEIGAIAGVILAAAYHRIPVIIDGIISTAGALIAYKLCPTVLEYMFAGHKSEEPGHIKMLDYLGLKPLLQLNMRLGEGTGAVLAMHILDAAARIIKEVATFSEAGVSESKV</sequence>
<dbReference type="Pfam" id="PF02277">
    <property type="entry name" value="DBI_PRT"/>
    <property type="match status" value="1"/>
</dbReference>
<dbReference type="RefSeq" id="WP_149266816.1">
    <property type="nucleotide sequence ID" value="NZ_VFJB01000006.1"/>
</dbReference>
<dbReference type="Proteomes" id="UP000322876">
    <property type="component" value="Unassembled WGS sequence"/>
</dbReference>
<keyword evidence="6 10" id="KW-0328">Glycosyltransferase</keyword>